<evidence type="ECO:0000256" key="3">
    <source>
        <dbReference type="ARBA" id="ARBA00022475"/>
    </source>
</evidence>
<dbReference type="RefSeq" id="WP_011584195.1">
    <property type="nucleotide sequence ID" value="NC_008255.1"/>
</dbReference>
<comment type="similarity">
    <text evidence="2">Belongs to the acyltransferase 3 family.</text>
</comment>
<reference evidence="9 10" key="1">
    <citation type="journal article" date="2007" name="Appl. Environ. Microbiol.">
        <title>Genome sequence of the cellulolytic gliding bacterium Cytophaga hutchinsonii.</title>
        <authorList>
            <person name="Xie G."/>
            <person name="Bruce D.C."/>
            <person name="Challacombe J.F."/>
            <person name="Chertkov O."/>
            <person name="Detter J.C."/>
            <person name="Gilna P."/>
            <person name="Han C.S."/>
            <person name="Lucas S."/>
            <person name="Misra M."/>
            <person name="Myers G.L."/>
            <person name="Richardson P."/>
            <person name="Tapia R."/>
            <person name="Thayer N."/>
            <person name="Thompson L.S."/>
            <person name="Brettin T.S."/>
            <person name="Henrissat B."/>
            <person name="Wilson D.B."/>
            <person name="McBride M.J."/>
        </authorList>
    </citation>
    <scope>NUCLEOTIDE SEQUENCE [LARGE SCALE GENOMIC DNA]</scope>
    <source>
        <strain evidence="10">ATCC 33406 / DSM 1761 / CIP 103989 / NBRC 15051 / NCIMB 9469 / D465</strain>
    </source>
</reference>
<dbReference type="Proteomes" id="UP000001822">
    <property type="component" value="Chromosome"/>
</dbReference>
<feature type="transmembrane region" description="Helical" evidence="7">
    <location>
        <begin position="86"/>
        <end position="104"/>
    </location>
</feature>
<dbReference type="KEGG" id="chu:CHU_0792"/>
<evidence type="ECO:0000259" key="8">
    <source>
        <dbReference type="Pfam" id="PF01757"/>
    </source>
</evidence>
<keyword evidence="4 7" id="KW-0812">Transmembrane</keyword>
<dbReference type="Pfam" id="PF01757">
    <property type="entry name" value="Acyl_transf_3"/>
    <property type="match status" value="1"/>
</dbReference>
<feature type="transmembrane region" description="Helical" evidence="7">
    <location>
        <begin position="188"/>
        <end position="210"/>
    </location>
</feature>
<feature type="transmembrane region" description="Helical" evidence="7">
    <location>
        <begin position="138"/>
        <end position="159"/>
    </location>
</feature>
<feature type="transmembrane region" description="Helical" evidence="7">
    <location>
        <begin position="294"/>
        <end position="310"/>
    </location>
</feature>
<evidence type="ECO:0000256" key="6">
    <source>
        <dbReference type="ARBA" id="ARBA00023136"/>
    </source>
</evidence>
<keyword evidence="10" id="KW-1185">Reference proteome</keyword>
<protein>
    <recommendedName>
        <fullName evidence="8">Acyltransferase 3 domain-containing protein</fullName>
    </recommendedName>
</protein>
<evidence type="ECO:0000256" key="1">
    <source>
        <dbReference type="ARBA" id="ARBA00004651"/>
    </source>
</evidence>
<dbReference type="AlphaFoldDB" id="A0A6N4SP23"/>
<evidence type="ECO:0000256" key="5">
    <source>
        <dbReference type="ARBA" id="ARBA00022989"/>
    </source>
</evidence>
<feature type="transmembrane region" description="Helical" evidence="7">
    <location>
        <begin position="49"/>
        <end position="74"/>
    </location>
</feature>
<proteinExistence type="inferred from homology"/>
<sequence>MKSEKPAAYLHFINSFRGFAVLCIVIGHAVSIAYITFFHKHNSADPLLIINEILFDACTLYFTLISGILFSAVLKQKGYLTFYRNKFLYIFLPYVFYTFVFVLLKMKWYRHFTISMDFAEYFSEKFIKDLVYGEGNFVLWYIPLFLCLCIITPLLDFLLHKNRFTQLVFCMLIFSPLLISRMETSATYTFKAVNVIYFAGAYALGMYWGKDIETKMLRLEKYRLHILIAGILASILLAYCYVNGINRVGFVFIRESLFYIQKICFSVIILLLLKKLGNKQPAVLGSIARQAMPVYFMHGVALILLAPVVIEMTRQESVDRINVFILSVLLSLLVIVIPVAIATLAKKVFGKQSRMFIGA</sequence>
<evidence type="ECO:0000313" key="9">
    <source>
        <dbReference type="EMBL" id="ABG58079.1"/>
    </source>
</evidence>
<feature type="transmembrane region" description="Helical" evidence="7">
    <location>
        <begin position="12"/>
        <end position="37"/>
    </location>
</feature>
<evidence type="ECO:0000256" key="7">
    <source>
        <dbReference type="SAM" id="Phobius"/>
    </source>
</evidence>
<dbReference type="EMBL" id="CP000383">
    <property type="protein sequence ID" value="ABG58079.1"/>
    <property type="molecule type" value="Genomic_DNA"/>
</dbReference>
<dbReference type="InterPro" id="IPR002656">
    <property type="entry name" value="Acyl_transf_3_dom"/>
</dbReference>
<dbReference type="PANTHER" id="PTHR40074">
    <property type="entry name" value="O-ACETYLTRANSFERASE WECH"/>
    <property type="match status" value="1"/>
</dbReference>
<evidence type="ECO:0000313" key="10">
    <source>
        <dbReference type="Proteomes" id="UP000001822"/>
    </source>
</evidence>
<organism evidence="9 10">
    <name type="scientific">Cytophaga hutchinsonii (strain ATCC 33406 / DSM 1761 / CIP 103989 / NBRC 15051 / NCIMB 9469 / D465)</name>
    <dbReference type="NCBI Taxonomy" id="269798"/>
    <lineage>
        <taxon>Bacteria</taxon>
        <taxon>Pseudomonadati</taxon>
        <taxon>Bacteroidota</taxon>
        <taxon>Cytophagia</taxon>
        <taxon>Cytophagales</taxon>
        <taxon>Cytophagaceae</taxon>
        <taxon>Cytophaga</taxon>
    </lineage>
</organism>
<gene>
    <name evidence="9" type="ordered locus">CHU_0792</name>
</gene>
<evidence type="ECO:0000256" key="2">
    <source>
        <dbReference type="ARBA" id="ARBA00007400"/>
    </source>
</evidence>
<feature type="transmembrane region" description="Helical" evidence="7">
    <location>
        <begin position="256"/>
        <end position="273"/>
    </location>
</feature>
<dbReference type="OrthoDB" id="7579632at2"/>
<dbReference type="GO" id="GO:0009246">
    <property type="term" value="P:enterobacterial common antigen biosynthetic process"/>
    <property type="evidence" value="ECO:0007669"/>
    <property type="project" value="TreeGrafter"/>
</dbReference>
<feature type="transmembrane region" description="Helical" evidence="7">
    <location>
        <begin position="322"/>
        <end position="345"/>
    </location>
</feature>
<keyword evidence="3" id="KW-1003">Cell membrane</keyword>
<name>A0A6N4SP23_CYTH3</name>
<keyword evidence="5 7" id="KW-1133">Transmembrane helix</keyword>
<comment type="subcellular location">
    <subcellularLocation>
        <location evidence="1">Cell membrane</location>
        <topology evidence="1">Multi-pass membrane protein</topology>
    </subcellularLocation>
</comment>
<keyword evidence="6 7" id="KW-0472">Membrane</keyword>
<dbReference type="GO" id="GO:0016413">
    <property type="term" value="F:O-acetyltransferase activity"/>
    <property type="evidence" value="ECO:0007669"/>
    <property type="project" value="TreeGrafter"/>
</dbReference>
<feature type="transmembrane region" description="Helical" evidence="7">
    <location>
        <begin position="222"/>
        <end position="244"/>
    </location>
</feature>
<evidence type="ECO:0000256" key="4">
    <source>
        <dbReference type="ARBA" id="ARBA00022692"/>
    </source>
</evidence>
<dbReference type="PANTHER" id="PTHR40074:SF2">
    <property type="entry name" value="O-ACETYLTRANSFERASE WECH"/>
    <property type="match status" value="1"/>
</dbReference>
<dbReference type="GO" id="GO:0005886">
    <property type="term" value="C:plasma membrane"/>
    <property type="evidence" value="ECO:0007669"/>
    <property type="project" value="UniProtKB-SubCell"/>
</dbReference>
<feature type="domain" description="Acyltransferase 3" evidence="8">
    <location>
        <begin position="11"/>
        <end position="337"/>
    </location>
</feature>
<accession>A0A6N4SP23</accession>